<dbReference type="Proteomes" id="UP000320643">
    <property type="component" value="Unassembled WGS sequence"/>
</dbReference>
<sequence length="110" mass="12614">MTAQKNIVYYLDNNEISILEIEDKAAGLLDIAWLIYKGSGLTQSFTFRRAGTVRLRPGYGKLGYYRGSGSDKKLYIEIDRNIVPFRERKADWLRCIPTSCTCTIRASHFL</sequence>
<evidence type="ECO:0000313" key="2">
    <source>
        <dbReference type="Proteomes" id="UP000320643"/>
    </source>
</evidence>
<dbReference type="AlphaFoldDB" id="A0A552V9P3"/>
<comment type="caution">
    <text evidence="1">The sequence shown here is derived from an EMBL/GenBank/DDBJ whole genome shotgun (WGS) entry which is preliminary data.</text>
</comment>
<proteinExistence type="predicted"/>
<protein>
    <submittedName>
        <fullName evidence="1">Uncharacterized protein</fullName>
    </submittedName>
</protein>
<organism evidence="1 2">
    <name type="scientific">Flavobacterium zepuense</name>
    <dbReference type="NCBI Taxonomy" id="2593302"/>
    <lineage>
        <taxon>Bacteria</taxon>
        <taxon>Pseudomonadati</taxon>
        <taxon>Bacteroidota</taxon>
        <taxon>Flavobacteriia</taxon>
        <taxon>Flavobacteriales</taxon>
        <taxon>Flavobacteriaceae</taxon>
        <taxon>Flavobacterium</taxon>
    </lineage>
</organism>
<dbReference type="EMBL" id="VJVZ01000001">
    <property type="protein sequence ID" value="TRW27193.1"/>
    <property type="molecule type" value="Genomic_DNA"/>
</dbReference>
<keyword evidence="2" id="KW-1185">Reference proteome</keyword>
<dbReference type="RefSeq" id="WP_143371419.1">
    <property type="nucleotide sequence ID" value="NZ_VJVZ01000001.1"/>
</dbReference>
<accession>A0A552V9P3</accession>
<evidence type="ECO:0000313" key="1">
    <source>
        <dbReference type="EMBL" id="TRW27193.1"/>
    </source>
</evidence>
<reference evidence="1 2" key="1">
    <citation type="submission" date="2019-07" db="EMBL/GenBank/DDBJ databases">
        <title>Flavobacterium sp. nov., isolated from glacier ice.</title>
        <authorList>
            <person name="Liu Q."/>
            <person name="Xin Y.-H."/>
        </authorList>
    </citation>
    <scope>NUCLEOTIDE SEQUENCE [LARGE SCALE GENOMIC DNA]</scope>
    <source>
        <strain evidence="1 2">ZT4R6</strain>
    </source>
</reference>
<name>A0A552V9P3_9FLAO</name>
<gene>
    <name evidence="1" type="ORF">FMM05_00710</name>
</gene>